<reference evidence="3 4" key="1">
    <citation type="submission" date="2020-02" db="EMBL/GenBank/DDBJ databases">
        <authorList>
            <person name="Criscuolo A."/>
        </authorList>
    </citation>
    <scope>NUCLEOTIDE SEQUENCE [LARGE SCALE GENOMIC DNA]</scope>
    <source>
        <strain evidence="3">CIP105534</strain>
    </source>
</reference>
<keyword evidence="4" id="KW-1185">Reference proteome</keyword>
<name>A0A6J4GTV7_9FLAO</name>
<dbReference type="GO" id="GO:0009279">
    <property type="term" value="C:cell outer membrane"/>
    <property type="evidence" value="ECO:0007669"/>
    <property type="project" value="TreeGrafter"/>
</dbReference>
<feature type="compositionally biased region" description="Basic and acidic residues" evidence="1">
    <location>
        <begin position="759"/>
        <end position="778"/>
    </location>
</feature>
<feature type="domain" description="LPS-assembly protein LptD central" evidence="2">
    <location>
        <begin position="248"/>
        <end position="720"/>
    </location>
</feature>
<dbReference type="PANTHER" id="PTHR30189">
    <property type="entry name" value="LPS-ASSEMBLY PROTEIN"/>
    <property type="match status" value="1"/>
</dbReference>
<evidence type="ECO:0000313" key="4">
    <source>
        <dbReference type="Proteomes" id="UP000479938"/>
    </source>
</evidence>
<evidence type="ECO:0000259" key="2">
    <source>
        <dbReference type="Pfam" id="PF19838"/>
    </source>
</evidence>
<dbReference type="EMBL" id="CADCSU010000132">
    <property type="protein sequence ID" value="CAA9201657.1"/>
    <property type="molecule type" value="Genomic_DNA"/>
</dbReference>
<dbReference type="GO" id="GO:1990351">
    <property type="term" value="C:transporter complex"/>
    <property type="evidence" value="ECO:0007669"/>
    <property type="project" value="TreeGrafter"/>
</dbReference>
<feature type="region of interest" description="Disordered" evidence="1">
    <location>
        <begin position="755"/>
        <end position="782"/>
    </location>
</feature>
<organism evidence="3 4">
    <name type="scientific">Flavobacterium bizetiae</name>
    <dbReference type="NCBI Taxonomy" id="2704140"/>
    <lineage>
        <taxon>Bacteria</taxon>
        <taxon>Pseudomonadati</taxon>
        <taxon>Bacteroidota</taxon>
        <taxon>Flavobacteriia</taxon>
        <taxon>Flavobacteriales</taxon>
        <taxon>Flavobacteriaceae</taxon>
        <taxon>Flavobacterium</taxon>
    </lineage>
</organism>
<dbReference type="PANTHER" id="PTHR30189:SF1">
    <property type="entry name" value="LPS-ASSEMBLY PROTEIN LPTD"/>
    <property type="match status" value="1"/>
</dbReference>
<dbReference type="Proteomes" id="UP000479938">
    <property type="component" value="Unassembled WGS sequence"/>
</dbReference>
<protein>
    <submittedName>
        <fullName evidence="3">LPS-assembly protein LptD</fullName>
    </submittedName>
</protein>
<dbReference type="Pfam" id="PF19838">
    <property type="entry name" value="LptD_2"/>
    <property type="match status" value="1"/>
</dbReference>
<dbReference type="InterPro" id="IPR045659">
    <property type="entry name" value="LptD_2"/>
</dbReference>
<accession>A0A6J4GTV7</accession>
<dbReference type="AlphaFoldDB" id="A0A6J4GTV7"/>
<sequence>MIIFDKKLYVSLTCQKTSHNFTKIAFKPLHTNLFNIVLLSFFLTLGCGNLYSQEIKNKKKPLPTVKQTDKPKTAVTDITPAPIADTIKLDTVKTKKNALDAVTKYKAKDYAKYDRKNKTLTLYNEAELYYKDVELKSGIIVLNLEKDEVYAGRIRDSAGVLIQYPNFKQGPSEVQPDSIRFNFKTKKALIYNSRTEQGEFKIKAAITKKENDSVYFLKGARFTTAKDIDDPEYYFRTNKVKFVPNKKVVVGTTQMVIADVPTPLVLPFAFFPMTKEKSVSGIIVPSYNDSNTRGFSLQNMGYYFALNDNYDLTVLADYYTNGSYAMRFESAYATRYKYRGNLNVRFENLINSERGYPDYSKENIYNIQWSHSKDSKSNPNSSFSASVNMGSSKYFKRSINQANVGSNLNNTLNSSISYNKTFNTIPQARFSLTATHSQNTQTEQIQMTLPTLQASVDRVYPFVGKDGVKKGFIKNINLQYNLSGKNNINTTDSLFFKPQMFRDAQIGMQHSIPISTNFKVFKYFSAGASTNYQETWVTKTIDKNYDPEKGQIVNTTVNGFDAFRTYNFSTNLGTTIYGTFNFGSDKKIQSIRHVMRPTVTYSYTPSFDQYYNNYTVDATGRISTYSRFDGGIFGAPGKSNSNIVSFALSNTFEAKVRDRDSTKTEPKKIMLLNNLNFSTSYNFNADGKETLAWQPVLVSGGTQLFDNKMNVNFGATLDPYAIDNGGARINTYNIDNGGSLFRMTSANVTLNYSFSNKGTGKEQENKQSERNGGRKDDLFGTNTDLNDSRNSQFANDKDDEDDVITEFFKAKIPWDMTMAYSLTYSNINRENKITGNSIMISANMDITPKWKGGVSTGYDFVQKGVTFTQFRFERDLLSWRMAFNWSPLGVNSNWNFFIGIKSGMLSDIKWNKRSTSNR</sequence>
<proteinExistence type="predicted"/>
<evidence type="ECO:0000313" key="3">
    <source>
        <dbReference type="EMBL" id="CAA9201657.1"/>
    </source>
</evidence>
<gene>
    <name evidence="3" type="primary">lptD_2</name>
    <name evidence="3" type="ORF">FLA105534_03702</name>
</gene>
<evidence type="ECO:0000256" key="1">
    <source>
        <dbReference type="SAM" id="MobiDB-lite"/>
    </source>
</evidence>
<dbReference type="InterPro" id="IPR050218">
    <property type="entry name" value="LptD"/>
</dbReference>